<dbReference type="EMBL" id="JBHTJV010000002">
    <property type="protein sequence ID" value="MFD0915408.1"/>
    <property type="molecule type" value="Genomic_DNA"/>
</dbReference>
<feature type="signal peptide" evidence="2">
    <location>
        <begin position="1"/>
        <end position="27"/>
    </location>
</feature>
<dbReference type="CDD" id="cd13666">
    <property type="entry name" value="PBP2_TRAP_DctP_like_1"/>
    <property type="match status" value="1"/>
</dbReference>
<dbReference type="PROSITE" id="PS51318">
    <property type="entry name" value="TAT"/>
    <property type="match status" value="1"/>
</dbReference>
<dbReference type="InterPro" id="IPR038404">
    <property type="entry name" value="TRAP_DctP_sf"/>
</dbReference>
<dbReference type="PANTHER" id="PTHR33376:SF15">
    <property type="entry name" value="BLL6794 PROTEIN"/>
    <property type="match status" value="1"/>
</dbReference>
<keyword evidence="1 2" id="KW-0732">Signal</keyword>
<gene>
    <name evidence="3" type="ORF">ACFQ14_03210</name>
</gene>
<dbReference type="InterPro" id="IPR006311">
    <property type="entry name" value="TAT_signal"/>
</dbReference>
<dbReference type="Proteomes" id="UP001597101">
    <property type="component" value="Unassembled WGS sequence"/>
</dbReference>
<protein>
    <submittedName>
        <fullName evidence="3">C4-dicarboxylate TRAP transporter substrate-binding protein</fullName>
    </submittedName>
</protein>
<dbReference type="InterPro" id="IPR018389">
    <property type="entry name" value="DctP_fam"/>
</dbReference>
<feature type="chain" id="PRO_5047501746" evidence="2">
    <location>
        <begin position="28"/>
        <end position="356"/>
    </location>
</feature>
<dbReference type="NCBIfam" id="NF037995">
    <property type="entry name" value="TRAP_S1"/>
    <property type="match status" value="1"/>
</dbReference>
<dbReference type="Gene3D" id="3.40.190.170">
    <property type="entry name" value="Bacterial extracellular solute-binding protein, family 7"/>
    <property type="match status" value="1"/>
</dbReference>
<dbReference type="RefSeq" id="WP_377211252.1">
    <property type="nucleotide sequence ID" value="NZ_JBHTJV010000002.1"/>
</dbReference>
<dbReference type="PANTHER" id="PTHR33376">
    <property type="match status" value="1"/>
</dbReference>
<accession>A0ABW3FD75</accession>
<evidence type="ECO:0000256" key="2">
    <source>
        <dbReference type="SAM" id="SignalP"/>
    </source>
</evidence>
<keyword evidence="4" id="KW-1185">Reference proteome</keyword>
<evidence type="ECO:0000256" key="1">
    <source>
        <dbReference type="ARBA" id="ARBA00022729"/>
    </source>
</evidence>
<comment type="caution">
    <text evidence="3">The sequence shown here is derived from an EMBL/GenBank/DDBJ whole genome shotgun (WGS) entry which is preliminary data.</text>
</comment>
<evidence type="ECO:0000313" key="4">
    <source>
        <dbReference type="Proteomes" id="UP001597101"/>
    </source>
</evidence>
<sequence length="356" mass="38256">MLHSRRTILAAMAAAAGASVLPRQAHAEVIKLTMSSSHPTAVPWVGALSSHVVKETNSRLAAAGSAISVDWTESYGGALYKFDKTLEAVADGLTDMGWVGTLWEESKMPLQNVTFHTPFVTDDLPLQLSVINKLHQELPALSEAWQRQKQIFLGASGIETFHMLTREPFERYEQLNGMKMIAAGSVGNFLKGSGAVPVNSGLPDFYNNLSSGVADGVLIAFSGAVPFKLFEPAPYVTKVSIGSQMTGGLAVNRRSWRKLPEDVQGVLQTLGQEYSQVHATQLMNAGQAFEAAMTAGGATITTLDPAERQKWVDGLPDIAAEWRAVTENRGAPAGEVLKAYMDAMKAAGVQPARDWT</sequence>
<dbReference type="Pfam" id="PF03480">
    <property type="entry name" value="DctP"/>
    <property type="match status" value="1"/>
</dbReference>
<proteinExistence type="predicted"/>
<organism evidence="3 4">
    <name type="scientific">Pseudahrensia aquimaris</name>
    <dbReference type="NCBI Taxonomy" id="744461"/>
    <lineage>
        <taxon>Bacteria</taxon>
        <taxon>Pseudomonadati</taxon>
        <taxon>Pseudomonadota</taxon>
        <taxon>Alphaproteobacteria</taxon>
        <taxon>Hyphomicrobiales</taxon>
        <taxon>Ahrensiaceae</taxon>
        <taxon>Pseudahrensia</taxon>
    </lineage>
</organism>
<name>A0ABW3FD75_9HYPH</name>
<evidence type="ECO:0000313" key="3">
    <source>
        <dbReference type="EMBL" id="MFD0915408.1"/>
    </source>
</evidence>
<reference evidence="4" key="1">
    <citation type="journal article" date="2019" name="Int. J. Syst. Evol. Microbiol.">
        <title>The Global Catalogue of Microorganisms (GCM) 10K type strain sequencing project: providing services to taxonomists for standard genome sequencing and annotation.</title>
        <authorList>
            <consortium name="The Broad Institute Genomics Platform"/>
            <consortium name="The Broad Institute Genome Sequencing Center for Infectious Disease"/>
            <person name="Wu L."/>
            <person name="Ma J."/>
        </authorList>
    </citation>
    <scope>NUCLEOTIDE SEQUENCE [LARGE SCALE GENOMIC DNA]</scope>
    <source>
        <strain evidence="4">CCUG 60023</strain>
    </source>
</reference>